<dbReference type="EMBL" id="RBVX01000041">
    <property type="protein sequence ID" value="RSL30218.1"/>
    <property type="molecule type" value="Genomic_DNA"/>
</dbReference>
<name>A0A428MVQ1_9BACI</name>
<accession>A0A428MVQ1</accession>
<evidence type="ECO:0000256" key="1">
    <source>
        <dbReference type="SAM" id="MobiDB-lite"/>
    </source>
</evidence>
<protein>
    <recommendedName>
        <fullName evidence="4">Spore coat protein CotO</fullName>
    </recommendedName>
</protein>
<feature type="compositionally biased region" description="Low complexity" evidence="1">
    <location>
        <begin position="1"/>
        <end position="18"/>
    </location>
</feature>
<proteinExistence type="predicted"/>
<gene>
    <name evidence="2" type="ORF">D7Z54_27400</name>
</gene>
<evidence type="ECO:0008006" key="4">
    <source>
        <dbReference type="Google" id="ProtNLM"/>
    </source>
</evidence>
<dbReference type="AlphaFoldDB" id="A0A428MVQ1"/>
<feature type="compositionally biased region" description="Basic and acidic residues" evidence="1">
    <location>
        <begin position="43"/>
        <end position="83"/>
    </location>
</feature>
<comment type="caution">
    <text evidence="2">The sequence shown here is derived from an EMBL/GenBank/DDBJ whole genome shotgun (WGS) entry which is preliminary data.</text>
</comment>
<dbReference type="RefSeq" id="WP_125561130.1">
    <property type="nucleotide sequence ID" value="NZ_RBVX01000041.1"/>
</dbReference>
<sequence length="177" mass="20532">MVMEQEQQQNQNQNQQAQPLYYIEQPDLSPLSDQGQSVSVRKKIGEESRKKSSSRKERNARSKKRNSESKNLEMTDVDNKEAIIEDQGEEVEEEVISDDEESFKEISSNRTVKEMLEYIESLPHYIQPIIACETKDKYIQGTLLQSDNGEIKIKDRRNLASKVIKESEITEMYIVSL</sequence>
<organism evidence="2 3">
    <name type="scientific">Salibacterium salarium</name>
    <dbReference type="NCBI Taxonomy" id="284579"/>
    <lineage>
        <taxon>Bacteria</taxon>
        <taxon>Bacillati</taxon>
        <taxon>Bacillota</taxon>
        <taxon>Bacilli</taxon>
        <taxon>Bacillales</taxon>
        <taxon>Bacillaceae</taxon>
    </lineage>
</organism>
<reference evidence="2 3" key="1">
    <citation type="submission" date="2018-10" db="EMBL/GenBank/DDBJ databases">
        <title>Draft genome sequence of Bacillus salarius IM0101, isolated from a hypersaline soil in Inner Mongolia, China.</title>
        <authorList>
            <person name="Yamprayoonswat W."/>
            <person name="Boonvisut S."/>
            <person name="Jumpathong W."/>
            <person name="Sittihan S."/>
            <person name="Ruangsuj P."/>
            <person name="Wanthongcharoen S."/>
            <person name="Thongpramul N."/>
            <person name="Pimmason S."/>
            <person name="Yu B."/>
            <person name="Yasawong M."/>
        </authorList>
    </citation>
    <scope>NUCLEOTIDE SEQUENCE [LARGE SCALE GENOMIC DNA]</scope>
    <source>
        <strain evidence="2 3">IM0101</strain>
    </source>
</reference>
<dbReference type="Proteomes" id="UP000275076">
    <property type="component" value="Unassembled WGS sequence"/>
</dbReference>
<evidence type="ECO:0000313" key="3">
    <source>
        <dbReference type="Proteomes" id="UP000275076"/>
    </source>
</evidence>
<keyword evidence="3" id="KW-1185">Reference proteome</keyword>
<dbReference type="OrthoDB" id="2945525at2"/>
<evidence type="ECO:0000313" key="2">
    <source>
        <dbReference type="EMBL" id="RSL30218.1"/>
    </source>
</evidence>
<feature type="compositionally biased region" description="Acidic residues" evidence="1">
    <location>
        <begin position="84"/>
        <end position="102"/>
    </location>
</feature>
<feature type="region of interest" description="Disordered" evidence="1">
    <location>
        <begin position="1"/>
        <end position="102"/>
    </location>
</feature>